<dbReference type="InterPro" id="IPR015421">
    <property type="entry name" value="PyrdxlP-dep_Trfase_major"/>
</dbReference>
<dbReference type="InterPro" id="IPR015422">
    <property type="entry name" value="PyrdxlP-dep_Trfase_small"/>
</dbReference>
<feature type="region of interest" description="Disordered" evidence="3">
    <location>
        <begin position="257"/>
        <end position="287"/>
    </location>
</feature>
<evidence type="ECO:0000313" key="4">
    <source>
        <dbReference type="EMBL" id="SMN19134.1"/>
    </source>
</evidence>
<evidence type="ECO:0000256" key="3">
    <source>
        <dbReference type="SAM" id="MobiDB-lite"/>
    </source>
</evidence>
<dbReference type="SUPFAM" id="SSF53383">
    <property type="entry name" value="PLP-dependent transferases"/>
    <property type="match status" value="1"/>
</dbReference>
<keyword evidence="2" id="KW-0663">Pyridoxal phosphate</keyword>
<keyword evidence="5" id="KW-1185">Reference proteome</keyword>
<dbReference type="Gene3D" id="3.40.640.10">
    <property type="entry name" value="Type I PLP-dependent aspartate aminotransferase-like (Major domain)"/>
    <property type="match status" value="1"/>
</dbReference>
<evidence type="ECO:0000313" key="5">
    <source>
        <dbReference type="Proteomes" id="UP000196158"/>
    </source>
</evidence>
<dbReference type="Pfam" id="PF01053">
    <property type="entry name" value="Cys_Met_Meta_PP"/>
    <property type="match status" value="1"/>
</dbReference>
<dbReference type="Proteomes" id="UP000196158">
    <property type="component" value="Unassembled WGS sequence"/>
</dbReference>
<dbReference type="OrthoDB" id="10047078at2759"/>
<dbReference type="InterPro" id="IPR051750">
    <property type="entry name" value="Trans-sulfuration_enzymes"/>
</dbReference>
<dbReference type="EMBL" id="FXLY01000003">
    <property type="protein sequence ID" value="SMN19134.1"/>
    <property type="molecule type" value="Genomic_DNA"/>
</dbReference>
<reference evidence="4 5" key="1">
    <citation type="submission" date="2017-04" db="EMBL/GenBank/DDBJ databases">
        <authorList>
            <person name="Afonso C.L."/>
            <person name="Miller P.J."/>
            <person name="Scott M.A."/>
            <person name="Spackman E."/>
            <person name="Goraichik I."/>
            <person name="Dimitrov K.M."/>
            <person name="Suarez D.L."/>
            <person name="Swayne D.E."/>
        </authorList>
    </citation>
    <scope>NUCLEOTIDE SEQUENCE [LARGE SCALE GENOMIC DNA]</scope>
</reference>
<organism evidence="4 5">
    <name type="scientific">Maudiozyma saulgeensis</name>
    <dbReference type="NCBI Taxonomy" id="1789683"/>
    <lineage>
        <taxon>Eukaryota</taxon>
        <taxon>Fungi</taxon>
        <taxon>Dikarya</taxon>
        <taxon>Ascomycota</taxon>
        <taxon>Saccharomycotina</taxon>
        <taxon>Saccharomycetes</taxon>
        <taxon>Saccharomycetales</taxon>
        <taxon>Saccharomycetaceae</taxon>
        <taxon>Maudiozyma</taxon>
    </lineage>
</organism>
<evidence type="ECO:0008006" key="6">
    <source>
        <dbReference type="Google" id="ProtNLM"/>
    </source>
</evidence>
<dbReference type="STRING" id="1789683.A0A1X7R0V3"/>
<dbReference type="InterPro" id="IPR015424">
    <property type="entry name" value="PyrdxlP-dep_Trfase"/>
</dbReference>
<evidence type="ECO:0000256" key="1">
    <source>
        <dbReference type="ARBA" id="ARBA00001933"/>
    </source>
</evidence>
<comment type="cofactor">
    <cofactor evidence="1">
        <name>pyridoxal 5'-phosphate</name>
        <dbReference type="ChEBI" id="CHEBI:597326"/>
    </cofactor>
</comment>
<dbReference type="GO" id="GO:0030170">
    <property type="term" value="F:pyridoxal phosphate binding"/>
    <property type="evidence" value="ECO:0007669"/>
    <property type="project" value="InterPro"/>
</dbReference>
<feature type="compositionally biased region" description="Low complexity" evidence="3">
    <location>
        <begin position="398"/>
        <end position="442"/>
    </location>
</feature>
<dbReference type="GO" id="GO:0003962">
    <property type="term" value="F:cystathionine gamma-synthase activity"/>
    <property type="evidence" value="ECO:0007669"/>
    <property type="project" value="TreeGrafter"/>
</dbReference>
<dbReference type="Gene3D" id="3.90.1150.10">
    <property type="entry name" value="Aspartate Aminotransferase, domain 1"/>
    <property type="match status" value="1"/>
</dbReference>
<gene>
    <name evidence="4" type="ORF">KASA_0P02948G</name>
</gene>
<evidence type="ECO:0000256" key="2">
    <source>
        <dbReference type="ARBA" id="ARBA00022898"/>
    </source>
</evidence>
<dbReference type="PANTHER" id="PTHR42699">
    <property type="match status" value="1"/>
</dbReference>
<dbReference type="AlphaFoldDB" id="A0A1X7R0V3"/>
<protein>
    <recommendedName>
        <fullName evidence="6">Cystathionine gamma-synthase</fullName>
    </recommendedName>
</protein>
<dbReference type="GO" id="GO:0019346">
    <property type="term" value="P:transsulfuration"/>
    <property type="evidence" value="ECO:0007669"/>
    <property type="project" value="InterPro"/>
</dbReference>
<name>A0A1X7R0V3_9SACH</name>
<feature type="region of interest" description="Disordered" evidence="3">
    <location>
        <begin position="398"/>
        <end position="462"/>
    </location>
</feature>
<sequence length="778" mass="87784">MIHKVDETIPSSESHSISVNLPTWQSAVDYVQDMKIHSKEDTDTTKFKHGYPRVKLHPLVSKLCNVIREKYAKENESCLCFPSYNVAKRCREYIRFKSQSNVKVRILQLATSKPITSDEKKWKRECKIAVVFVKSEYYPILKEYWQLSGEIISSRAAEYVLHELFVISSSIGRTTFNDTNNNNNNNNNNSATNSTLVDKATLIDKDLNFEFADRAKKLIKKRITNNFVDMNEENENSNYHFHENNSNLTATFLDSETSVNSTNNSNGGGSSSNEGQNNNSNGLSDWDLNFEDGEEFQEIDQTITSAAPTTGLRSRIPPEPIFADTTDDLHLGNDRDPTLTRSSLHVRAESMSFTNEDTRESLVDPEKDVFLFPSGMASLFTSLHLLLQFDLRRVNRTRSNASSNTSLNESMTTNNNNSGTSTIGTSTNGGTLDLTTSNNNNSAISGLTHRTNSNDNNDNSDKHGANLYKKTVMFGLPYSDTLKMLRTFNNTYFLPGGENESMIQLKKILHSGEQILAVFIEAPSNPLLKMGNLIELKELSEMFGFYIILDESIGSFVNIDGLQHTDIVCSSLTKIFNGETGGTMAGALILNPKSKLYSFAQEFLNELGEYEDNIWYKDLLILEKDSRDYVARTMKTNQTCEYVIDNVIIKNEGNLFKKVYYPRFTSITTKTNYEMIKCNEDSGYGNIFSVTFNNMDQAKKFYDSLEIYKGPSLGSTFTMASPYTILQYGTNKIELEDANRFGLDETLIRISIGCESRKTLCTIFQNAIDKAMKLTNTD</sequence>
<feature type="compositionally biased region" description="Low complexity" evidence="3">
    <location>
        <begin position="257"/>
        <end position="284"/>
    </location>
</feature>
<proteinExistence type="predicted"/>
<dbReference type="PANTHER" id="PTHR42699:SF1">
    <property type="entry name" value="CYSTATHIONINE GAMMA-SYNTHASE-RELATED"/>
    <property type="match status" value="1"/>
</dbReference>
<dbReference type="InterPro" id="IPR000277">
    <property type="entry name" value="Cys/Met-Metab_PyrdxlP-dep_enz"/>
</dbReference>
<accession>A0A1X7R0V3</accession>